<sequence>MAYLGLPADSVRALLRDLRSEGLVRDDPDGDACLPAGPLAPAEPAPAPPDCNDLRASAMNWADALAARSGMSVFLAVPHPVGVQIVHHVFRPDNTPQQLLTGSICPATSALARAVAAPYDRRCVFAADTGRSDEASLAIAVPCTAAYTVALGLTGPRRRLDPSCDGSARYEKLLRDTAGAITDALKGRPACGTHAGTPAGSCRPGV</sequence>
<organism evidence="2 3">
    <name type="scientific">Streptomyces morookaense</name>
    <name type="common">Streptoverticillium morookaense</name>
    <dbReference type="NCBI Taxonomy" id="1970"/>
    <lineage>
        <taxon>Bacteria</taxon>
        <taxon>Bacillati</taxon>
        <taxon>Actinomycetota</taxon>
        <taxon>Actinomycetes</taxon>
        <taxon>Kitasatosporales</taxon>
        <taxon>Streptomycetaceae</taxon>
        <taxon>Streptomyces</taxon>
    </lineage>
</organism>
<reference evidence="2 3" key="1">
    <citation type="submission" date="2020-04" db="EMBL/GenBank/DDBJ databases">
        <title>Draft Genome Sequence of Streptomyces morookaense DSM 40503, an 8-azaguanine-producing strain.</title>
        <authorList>
            <person name="Qi J."/>
            <person name="Gao J.-M."/>
        </authorList>
    </citation>
    <scope>NUCLEOTIDE SEQUENCE [LARGE SCALE GENOMIC DNA]</scope>
    <source>
        <strain evidence="2 3">DSM 40503</strain>
    </source>
</reference>
<comment type="caution">
    <text evidence="2">The sequence shown here is derived from an EMBL/GenBank/DDBJ whole genome shotgun (WGS) entry which is preliminary data.</text>
</comment>
<name>A0A7Y7B2A1_STRMO</name>
<proteinExistence type="predicted"/>
<evidence type="ECO:0000256" key="1">
    <source>
        <dbReference type="SAM" id="MobiDB-lite"/>
    </source>
</evidence>
<evidence type="ECO:0000313" key="3">
    <source>
        <dbReference type="Proteomes" id="UP000587462"/>
    </source>
</evidence>
<dbReference type="EMBL" id="JABBXF010000014">
    <property type="protein sequence ID" value="NVK77607.1"/>
    <property type="molecule type" value="Genomic_DNA"/>
</dbReference>
<keyword evidence="3" id="KW-1185">Reference proteome</keyword>
<dbReference type="AlphaFoldDB" id="A0A7Y7B2A1"/>
<protein>
    <submittedName>
        <fullName evidence="2">IclR family transcriptional regulator</fullName>
    </submittedName>
</protein>
<gene>
    <name evidence="2" type="ORF">HG542_08000</name>
</gene>
<feature type="region of interest" description="Disordered" evidence="1">
    <location>
        <begin position="26"/>
        <end position="47"/>
    </location>
</feature>
<evidence type="ECO:0000313" key="2">
    <source>
        <dbReference type="EMBL" id="NVK77607.1"/>
    </source>
</evidence>
<dbReference type="SUPFAM" id="SSF55781">
    <property type="entry name" value="GAF domain-like"/>
    <property type="match status" value="1"/>
</dbReference>
<accession>A0A7Y7B2A1</accession>
<dbReference type="Proteomes" id="UP000587462">
    <property type="component" value="Unassembled WGS sequence"/>
</dbReference>
<feature type="compositionally biased region" description="Low complexity" evidence="1">
    <location>
        <begin position="31"/>
        <end position="40"/>
    </location>
</feature>